<organism evidence="2 3">
    <name type="scientific">Reticulomyxa filosa</name>
    <dbReference type="NCBI Taxonomy" id="46433"/>
    <lineage>
        <taxon>Eukaryota</taxon>
        <taxon>Sar</taxon>
        <taxon>Rhizaria</taxon>
        <taxon>Retaria</taxon>
        <taxon>Foraminifera</taxon>
        <taxon>Monothalamids</taxon>
        <taxon>Reticulomyxidae</taxon>
        <taxon>Reticulomyxa</taxon>
    </lineage>
</organism>
<keyword evidence="1" id="KW-0175">Coiled coil</keyword>
<sequence length="143" mass="17253">MLQKKKTENTPNEFWFKPSLVSRAQLRELQADVKLWKEFVRSRTIIASQHEKIRKETLYKCAEIIDECQTVEETDALQNEMKKKLDQIQDKCLNLEKELFDSLYDKLLRKRLEEEAEEQFEKYIAYIVELFDKETKRNSKISD</sequence>
<feature type="coiled-coil region" evidence="1">
    <location>
        <begin position="71"/>
        <end position="98"/>
    </location>
</feature>
<dbReference type="EMBL" id="ASPP01002031">
    <property type="protein sequence ID" value="ETO35024.1"/>
    <property type="molecule type" value="Genomic_DNA"/>
</dbReference>
<accession>X6PAD7</accession>
<dbReference type="AlphaFoldDB" id="X6PAD7"/>
<protein>
    <submittedName>
        <fullName evidence="2">Uncharacterized protein</fullName>
    </submittedName>
</protein>
<dbReference type="Proteomes" id="UP000023152">
    <property type="component" value="Unassembled WGS sequence"/>
</dbReference>
<proteinExistence type="predicted"/>
<keyword evidence="3" id="KW-1185">Reference proteome</keyword>
<evidence type="ECO:0000313" key="3">
    <source>
        <dbReference type="Proteomes" id="UP000023152"/>
    </source>
</evidence>
<gene>
    <name evidence="2" type="ORF">RFI_02049</name>
</gene>
<name>X6PAD7_RETFI</name>
<evidence type="ECO:0000256" key="1">
    <source>
        <dbReference type="SAM" id="Coils"/>
    </source>
</evidence>
<evidence type="ECO:0000313" key="2">
    <source>
        <dbReference type="EMBL" id="ETO35024.1"/>
    </source>
</evidence>
<comment type="caution">
    <text evidence="2">The sequence shown here is derived from an EMBL/GenBank/DDBJ whole genome shotgun (WGS) entry which is preliminary data.</text>
</comment>
<reference evidence="2 3" key="1">
    <citation type="journal article" date="2013" name="Curr. Biol.">
        <title>The Genome of the Foraminiferan Reticulomyxa filosa.</title>
        <authorList>
            <person name="Glockner G."/>
            <person name="Hulsmann N."/>
            <person name="Schleicher M."/>
            <person name="Noegel A.A."/>
            <person name="Eichinger L."/>
            <person name="Gallinger C."/>
            <person name="Pawlowski J."/>
            <person name="Sierra R."/>
            <person name="Euteneuer U."/>
            <person name="Pillet L."/>
            <person name="Moustafa A."/>
            <person name="Platzer M."/>
            <person name="Groth M."/>
            <person name="Szafranski K."/>
            <person name="Schliwa M."/>
        </authorList>
    </citation>
    <scope>NUCLEOTIDE SEQUENCE [LARGE SCALE GENOMIC DNA]</scope>
</reference>